<dbReference type="EMBL" id="MCFF01000048">
    <property type="protein sequence ID" value="ORZ05918.1"/>
    <property type="molecule type" value="Genomic_DNA"/>
</dbReference>
<dbReference type="InterPro" id="IPR005123">
    <property type="entry name" value="Oxoglu/Fe-dep_dioxygenase_dom"/>
</dbReference>
<keyword evidence="2" id="KW-0223">Dioxygenase</keyword>
<keyword evidence="4 5" id="KW-0408">Iron</keyword>
<dbReference type="InterPro" id="IPR027450">
    <property type="entry name" value="AlkB-like"/>
</dbReference>
<dbReference type="Gene3D" id="2.60.120.590">
    <property type="entry name" value="Alpha-ketoglutarate-dependent dioxygenase AlkB-like"/>
    <property type="match status" value="1"/>
</dbReference>
<dbReference type="STRING" id="64571.A0A1Y2GAX2"/>
<feature type="binding site" evidence="5">
    <location>
        <position position="381"/>
    </location>
    <ligand>
        <name>Fe cation</name>
        <dbReference type="ChEBI" id="CHEBI:24875"/>
        <note>catalytic</note>
    </ligand>
</feature>
<evidence type="ECO:0000313" key="8">
    <source>
        <dbReference type="EMBL" id="ORZ05918.1"/>
    </source>
</evidence>
<dbReference type="Pfam" id="PF13532">
    <property type="entry name" value="2OG-FeII_Oxy_2"/>
    <property type="match status" value="1"/>
</dbReference>
<feature type="compositionally biased region" description="Low complexity" evidence="6">
    <location>
        <begin position="232"/>
        <end position="243"/>
    </location>
</feature>
<keyword evidence="1 5" id="KW-0479">Metal-binding</keyword>
<accession>A0A1Y2GAX2</accession>
<evidence type="ECO:0000256" key="1">
    <source>
        <dbReference type="ARBA" id="ARBA00022723"/>
    </source>
</evidence>
<evidence type="ECO:0000256" key="2">
    <source>
        <dbReference type="ARBA" id="ARBA00022964"/>
    </source>
</evidence>
<organism evidence="8 9">
    <name type="scientific">Lobosporangium transversale</name>
    <dbReference type="NCBI Taxonomy" id="64571"/>
    <lineage>
        <taxon>Eukaryota</taxon>
        <taxon>Fungi</taxon>
        <taxon>Fungi incertae sedis</taxon>
        <taxon>Mucoromycota</taxon>
        <taxon>Mortierellomycotina</taxon>
        <taxon>Mortierellomycetes</taxon>
        <taxon>Mortierellales</taxon>
        <taxon>Mortierellaceae</taxon>
        <taxon>Lobosporangium</taxon>
    </lineage>
</organism>
<keyword evidence="3" id="KW-0560">Oxidoreductase</keyword>
<name>A0A1Y2GAX2_9FUNG</name>
<protein>
    <recommendedName>
        <fullName evidence="7">Fe2OG dioxygenase domain-containing protein</fullName>
    </recommendedName>
</protein>
<dbReference type="OrthoDB" id="6614653at2759"/>
<dbReference type="PANTHER" id="PTHR16557:SF2">
    <property type="entry name" value="NUCLEIC ACID DIOXYGENASE ALKBH1"/>
    <property type="match status" value="1"/>
</dbReference>
<feature type="region of interest" description="Disordered" evidence="6">
    <location>
        <begin position="256"/>
        <end position="297"/>
    </location>
</feature>
<proteinExistence type="predicted"/>
<feature type="binding site" evidence="5">
    <location>
        <position position="437"/>
    </location>
    <ligand>
        <name>Fe cation</name>
        <dbReference type="ChEBI" id="CHEBI:24875"/>
        <note>catalytic</note>
    </ligand>
</feature>
<dbReference type="GeneID" id="33567373"/>
<dbReference type="GO" id="GO:0046872">
    <property type="term" value="F:metal ion binding"/>
    <property type="evidence" value="ECO:0007669"/>
    <property type="project" value="UniProtKB-KW"/>
</dbReference>
<feature type="region of interest" description="Disordered" evidence="6">
    <location>
        <begin position="179"/>
        <end position="243"/>
    </location>
</feature>
<dbReference type="InParanoid" id="A0A1Y2GAX2"/>
<evidence type="ECO:0000256" key="6">
    <source>
        <dbReference type="SAM" id="MobiDB-lite"/>
    </source>
</evidence>
<gene>
    <name evidence="8" type="ORF">BCR41DRAFT_361424</name>
</gene>
<dbReference type="SUPFAM" id="SSF51197">
    <property type="entry name" value="Clavaminate synthase-like"/>
    <property type="match status" value="1"/>
</dbReference>
<evidence type="ECO:0000259" key="7">
    <source>
        <dbReference type="PROSITE" id="PS51471"/>
    </source>
</evidence>
<dbReference type="GO" id="GO:0051213">
    <property type="term" value="F:dioxygenase activity"/>
    <property type="evidence" value="ECO:0007669"/>
    <property type="project" value="UniProtKB-KW"/>
</dbReference>
<sequence>MSNRQRKIMERQAERNREMAALKQAQTRTPFREAELQFLSRHPPPDYSKALNFRQPAEILLQDNKIKRVLLKKQMGQYSNLFGVKEDQSMDADSLEYAYLHDDHPGLIYIPNVFTPSAQRKLIKSCLKEYSRHPNKSNLDTHYLVPNSGLWDLHEDVYTGKRSLNDHYVYVQRKATTDEHASGYGSEDDNVDSADNNGSRAGVADQNENENKNRNRDRNGQGSECEDPQSGNKSNINNINNSNDQVEKLNDIQHFKSRGKTKSKQSQPSVRTLVPIIDGTPSVPEDMTKDDPEPSAQVPILPPGQLVRKMRWVTLGYQYHWPSKTYHFDQSAPFPSELCTLSKAVVEAIDGVSPYPYSATDFVAEAGVINYYQLKDRLMGHVDRSELNKDAPLVSFSFGHSCIYLLGGPTRERFPTPILLQSGDILVMTGPCRSAFHGVPRIIENTLPQYLQSRIDDPDWDIYAEYLAEARINLNIRQVYPPKRSEETFPPSIL</sequence>
<evidence type="ECO:0000313" key="9">
    <source>
        <dbReference type="Proteomes" id="UP000193648"/>
    </source>
</evidence>
<comment type="cofactor">
    <cofactor evidence="5">
        <name>Fe(2+)</name>
        <dbReference type="ChEBI" id="CHEBI:29033"/>
    </cofactor>
    <text evidence="5">Binds 1 Fe(2+) ion per subunit.</text>
</comment>
<dbReference type="PROSITE" id="PS51471">
    <property type="entry name" value="FE2OG_OXY"/>
    <property type="match status" value="1"/>
</dbReference>
<dbReference type="InterPro" id="IPR004574">
    <property type="entry name" value="Alkb"/>
</dbReference>
<dbReference type="PANTHER" id="PTHR16557">
    <property type="entry name" value="ALKYLATED DNA REPAIR PROTEIN ALKB-RELATED"/>
    <property type="match status" value="1"/>
</dbReference>
<reference evidence="8 9" key="1">
    <citation type="submission" date="2016-07" db="EMBL/GenBank/DDBJ databases">
        <title>Pervasive Adenine N6-methylation of Active Genes in Fungi.</title>
        <authorList>
            <consortium name="DOE Joint Genome Institute"/>
            <person name="Mondo S.J."/>
            <person name="Dannebaum R.O."/>
            <person name="Kuo R.C."/>
            <person name="Labutti K."/>
            <person name="Haridas S."/>
            <person name="Kuo A."/>
            <person name="Salamov A."/>
            <person name="Ahrendt S.R."/>
            <person name="Lipzen A."/>
            <person name="Sullivan W."/>
            <person name="Andreopoulos W.B."/>
            <person name="Clum A."/>
            <person name="Lindquist E."/>
            <person name="Daum C."/>
            <person name="Ramamoorthy G.K."/>
            <person name="Gryganskyi A."/>
            <person name="Culley D."/>
            <person name="Magnuson J.K."/>
            <person name="James T.Y."/>
            <person name="O'Malley M.A."/>
            <person name="Stajich J.E."/>
            <person name="Spatafora J.W."/>
            <person name="Visel A."/>
            <person name="Grigoriev I.V."/>
        </authorList>
    </citation>
    <scope>NUCLEOTIDE SEQUENCE [LARGE SCALE GENOMIC DNA]</scope>
    <source>
        <strain evidence="8 9">NRRL 3116</strain>
    </source>
</reference>
<keyword evidence="9" id="KW-1185">Reference proteome</keyword>
<feature type="compositionally biased region" description="Basic and acidic residues" evidence="6">
    <location>
        <begin position="209"/>
        <end position="219"/>
    </location>
</feature>
<dbReference type="GO" id="GO:0005634">
    <property type="term" value="C:nucleus"/>
    <property type="evidence" value="ECO:0007669"/>
    <property type="project" value="TreeGrafter"/>
</dbReference>
<dbReference type="AlphaFoldDB" id="A0A1Y2GAX2"/>
<feature type="binding site" evidence="5">
    <location>
        <position position="383"/>
    </location>
    <ligand>
        <name>Fe cation</name>
        <dbReference type="ChEBI" id="CHEBI:24875"/>
        <note>catalytic</note>
    </ligand>
</feature>
<feature type="domain" description="Fe2OG dioxygenase" evidence="7">
    <location>
        <begin position="362"/>
        <end position="480"/>
    </location>
</feature>
<dbReference type="InterPro" id="IPR037151">
    <property type="entry name" value="AlkB-like_sf"/>
</dbReference>
<dbReference type="Proteomes" id="UP000193648">
    <property type="component" value="Unassembled WGS sequence"/>
</dbReference>
<dbReference type="RefSeq" id="XP_021877299.1">
    <property type="nucleotide sequence ID" value="XM_022025529.1"/>
</dbReference>
<evidence type="ECO:0000256" key="3">
    <source>
        <dbReference type="ARBA" id="ARBA00023002"/>
    </source>
</evidence>
<evidence type="ECO:0000256" key="4">
    <source>
        <dbReference type="ARBA" id="ARBA00023004"/>
    </source>
</evidence>
<dbReference type="GO" id="GO:0005737">
    <property type="term" value="C:cytoplasm"/>
    <property type="evidence" value="ECO:0007669"/>
    <property type="project" value="TreeGrafter"/>
</dbReference>
<comment type="caution">
    <text evidence="8">The sequence shown here is derived from an EMBL/GenBank/DDBJ whole genome shotgun (WGS) entry which is preliminary data.</text>
</comment>
<evidence type="ECO:0000256" key="5">
    <source>
        <dbReference type="PIRSR" id="PIRSR604574-2"/>
    </source>
</evidence>